<keyword evidence="3" id="KW-0600">Photoreceptor protein</keyword>
<evidence type="ECO:0000256" key="10">
    <source>
        <dbReference type="ARBA" id="ARBA00023170"/>
    </source>
</evidence>
<dbReference type="Pfam" id="PF01036">
    <property type="entry name" value="Bac_rhodopsin"/>
    <property type="match status" value="1"/>
</dbReference>
<name>A0A0B4P477_OXYMA</name>
<evidence type="ECO:0000256" key="7">
    <source>
        <dbReference type="ARBA" id="ARBA00022989"/>
    </source>
</evidence>
<feature type="transmembrane region" description="Helical" evidence="11">
    <location>
        <begin position="16"/>
        <end position="34"/>
    </location>
</feature>
<keyword evidence="4" id="KW-0716">Sensory transduction</keyword>
<dbReference type="InterPro" id="IPR001425">
    <property type="entry name" value="Arc/bac/fun_rhodopsins"/>
</dbReference>
<accession>A0A0B4P477</accession>
<feature type="transmembrane region" description="Helical" evidence="11">
    <location>
        <begin position="202"/>
        <end position="224"/>
    </location>
</feature>
<keyword evidence="10" id="KW-0675">Receptor</keyword>
<dbReference type="Gene3D" id="1.20.1070.10">
    <property type="entry name" value="Rhodopsin 7-helix transmembrane proteins"/>
    <property type="match status" value="1"/>
</dbReference>
<feature type="transmembrane region" description="Helical" evidence="11">
    <location>
        <begin position="173"/>
        <end position="190"/>
    </location>
</feature>
<sequence length="251" mass="28449">MGVHTWSRSEAGSQETLFAIFVIFAIAFLWVLLLSQQSKSKKYYYVSAAILAVAACAYYFMAWGYGILDNGQAWHTDGKHLFWLRYLDWLITTPLLLLDLALLAGLDFWETGFIILMDMLMITAGYIGASTEQFVWQGFGVSMVFFILVLGYLGDGVLALDEDSKNTGTARNLFWLTVLIWCTYPLYFVLEHTMGLSTFQEILCYGISDVLAKVVFALVLVYNFDDDDEPAVYQQQMVVMQQQQPMVTTVA</sequence>
<dbReference type="PANTHER" id="PTHR28286:SF2">
    <property type="entry name" value="BACTERIORHODOPSIN _OPSIN, NOPA (EUROFUNG)"/>
    <property type="match status" value="1"/>
</dbReference>
<comment type="subcellular location">
    <subcellularLocation>
        <location evidence="1">Membrane</location>
        <topology evidence="1">Multi-pass membrane protein</topology>
    </subcellularLocation>
</comment>
<keyword evidence="9 11" id="KW-0472">Membrane</keyword>
<dbReference type="GO" id="GO:0007602">
    <property type="term" value="P:phototransduction"/>
    <property type="evidence" value="ECO:0007669"/>
    <property type="project" value="UniProtKB-KW"/>
</dbReference>
<feature type="transmembrane region" description="Helical" evidence="11">
    <location>
        <begin position="108"/>
        <end position="127"/>
    </location>
</feature>
<evidence type="ECO:0000256" key="11">
    <source>
        <dbReference type="SAM" id="Phobius"/>
    </source>
</evidence>
<evidence type="ECO:0000256" key="6">
    <source>
        <dbReference type="ARBA" id="ARBA00022925"/>
    </source>
</evidence>
<evidence type="ECO:0000256" key="8">
    <source>
        <dbReference type="ARBA" id="ARBA00022991"/>
    </source>
</evidence>
<evidence type="ECO:0000256" key="4">
    <source>
        <dbReference type="ARBA" id="ARBA00022606"/>
    </source>
</evidence>
<dbReference type="GO" id="GO:0005886">
    <property type="term" value="C:plasma membrane"/>
    <property type="evidence" value="ECO:0007669"/>
    <property type="project" value="TreeGrafter"/>
</dbReference>
<feature type="transmembrane region" description="Helical" evidence="11">
    <location>
        <begin position="134"/>
        <end position="153"/>
    </location>
</feature>
<evidence type="ECO:0000256" key="2">
    <source>
        <dbReference type="ARBA" id="ARBA00008130"/>
    </source>
</evidence>
<proteinExistence type="evidence at transcript level"/>
<keyword evidence="7 11" id="KW-1133">Transmembrane helix</keyword>
<keyword evidence="8" id="KW-0157">Chromophore</keyword>
<protein>
    <submittedName>
        <fullName evidence="12">Rhodopsin-like 1</fullName>
    </submittedName>
</protein>
<dbReference type="GO" id="GO:0005216">
    <property type="term" value="F:monoatomic ion channel activity"/>
    <property type="evidence" value="ECO:0007669"/>
    <property type="project" value="InterPro"/>
</dbReference>
<evidence type="ECO:0000256" key="5">
    <source>
        <dbReference type="ARBA" id="ARBA00022692"/>
    </source>
</evidence>
<dbReference type="SUPFAM" id="SSF81321">
    <property type="entry name" value="Family A G protein-coupled receptor-like"/>
    <property type="match status" value="1"/>
</dbReference>
<keyword evidence="5 11" id="KW-0812">Transmembrane</keyword>
<dbReference type="EMBL" id="KF651052">
    <property type="protein sequence ID" value="AIN36546.1"/>
    <property type="molecule type" value="mRNA"/>
</dbReference>
<comment type="similarity">
    <text evidence="2">Belongs to the archaeal/bacterial/fungal opsin family.</text>
</comment>
<evidence type="ECO:0000256" key="3">
    <source>
        <dbReference type="ARBA" id="ARBA00022543"/>
    </source>
</evidence>
<dbReference type="PANTHER" id="PTHR28286">
    <property type="match status" value="1"/>
</dbReference>
<evidence type="ECO:0000256" key="9">
    <source>
        <dbReference type="ARBA" id="ARBA00023136"/>
    </source>
</evidence>
<dbReference type="GO" id="GO:0009881">
    <property type="term" value="F:photoreceptor activity"/>
    <property type="evidence" value="ECO:0007669"/>
    <property type="project" value="UniProtKB-KW"/>
</dbReference>
<dbReference type="PRINTS" id="PR00251">
    <property type="entry name" value="BACTRLOPSIN"/>
</dbReference>
<dbReference type="InterPro" id="IPR018229">
    <property type="entry name" value="Rhodopsin_retinal_BS"/>
</dbReference>
<organism evidence="12">
    <name type="scientific">Oxyrrhis marina</name>
    <name type="common">Dinoflagellate</name>
    <dbReference type="NCBI Taxonomy" id="2969"/>
    <lineage>
        <taxon>Eukaryota</taxon>
        <taxon>Sar</taxon>
        <taxon>Alveolata</taxon>
        <taxon>Dinophyceae</taxon>
        <taxon>Oxyrrhinales</taxon>
        <taxon>Oxyrrhinaceae</taxon>
        <taxon>Oxyrrhis</taxon>
    </lineage>
</organism>
<keyword evidence="6" id="KW-0681">Retinal protein</keyword>
<evidence type="ECO:0000256" key="1">
    <source>
        <dbReference type="ARBA" id="ARBA00004141"/>
    </source>
</evidence>
<dbReference type="SMART" id="SM01021">
    <property type="entry name" value="Bac_rhodopsin"/>
    <property type="match status" value="1"/>
</dbReference>
<evidence type="ECO:0000313" key="12">
    <source>
        <dbReference type="EMBL" id="AIN36546.1"/>
    </source>
</evidence>
<reference evidence="12" key="1">
    <citation type="journal article" date="2014" name="PLoS ONE">
        <title>Light-Promoted Rhodopsin Expression and Starvation Survival in the Marine Dinoflagellate Oxyrrhis marina.</title>
        <authorList>
            <person name="Guo Z."/>
            <person name="Zhang H."/>
            <person name="Lin S."/>
        </authorList>
    </citation>
    <scope>NUCLEOTIDE SEQUENCE</scope>
    <source>
        <strain evidence="12">CCMP1795</strain>
    </source>
</reference>
<dbReference type="PROSITE" id="PS00950">
    <property type="entry name" value="BACTERIAL_OPSIN_1"/>
    <property type="match status" value="1"/>
</dbReference>
<feature type="transmembrane region" description="Helical" evidence="11">
    <location>
        <begin position="43"/>
        <end position="61"/>
    </location>
</feature>
<dbReference type="AlphaFoldDB" id="A0A0B4P477"/>